<accession>A0ABV0QCE0</accession>
<reference evidence="3 4" key="1">
    <citation type="submission" date="2021-06" db="EMBL/GenBank/DDBJ databases">
        <authorList>
            <person name="Palmer J.M."/>
        </authorList>
    </citation>
    <scope>NUCLEOTIDE SEQUENCE [LARGE SCALE GENOMIC DNA]</scope>
    <source>
        <strain evidence="3 4">XC_2019</strain>
        <tissue evidence="3">Muscle</tissue>
    </source>
</reference>
<proteinExistence type="inferred from homology"/>
<dbReference type="Proteomes" id="UP001434883">
    <property type="component" value="Unassembled WGS sequence"/>
</dbReference>
<evidence type="ECO:0000313" key="3">
    <source>
        <dbReference type="EMBL" id="MEQ2193480.1"/>
    </source>
</evidence>
<name>A0ABV0QCE0_9TELE</name>
<dbReference type="PANTHER" id="PTHR43108">
    <property type="entry name" value="N-ACETYLGLUCOSAMINE-6-SULFATASE FAMILY MEMBER"/>
    <property type="match status" value="1"/>
</dbReference>
<protein>
    <submittedName>
        <fullName evidence="3">Uncharacterized protein</fullName>
    </submittedName>
</protein>
<dbReference type="PANTHER" id="PTHR43108:SF1">
    <property type="entry name" value="EXTRACELLULAR SULFATASE SULF-1"/>
    <property type="match status" value="1"/>
</dbReference>
<sequence>MTSPASAAAASQSGITTQRTQNMTWGLTTVRRKCWQMILMHSNNNTYWCLRTLNETHNTLFCEFSTGFLEYFDLNSDPYQVGYLSVNIILREIFGQMDSYREYSSSFYPTSNDRFDLHRGTRQVLFLFSGFPLPLTPAWAESASFPLIHPSPGLLFLLVLAAHSQYGKDDRVKLPNLTDEEVNWQELEDLYSINESLYECRPDYRPSPDNWANFQKDVDKMFALRHVLNQFNQTRKLNNATLPELGSGAGGGSLEEGSGEELASTSDVWPVLAPDTPLATPDPSRKLPAPSKPEEKLESVVNDLPESLVNRLKESVLSSLGPRKARVIPIDVWARQLEELEEEMFSGNGPTELETRHDNLMRTHNSLYAQVDPNQQVLGPSLDPEDEDIFQAQGYLPLSPQTLRPNVQSSTTRSPTITSPTQTSTAQTVVVVLKAPPQSPLPLSLDHEGSGSVTEPSNKTL</sequence>
<dbReference type="EMBL" id="JAHRIN010008492">
    <property type="protein sequence ID" value="MEQ2193480.1"/>
    <property type="molecule type" value="Genomic_DNA"/>
</dbReference>
<evidence type="ECO:0000313" key="4">
    <source>
        <dbReference type="Proteomes" id="UP001434883"/>
    </source>
</evidence>
<organism evidence="3 4">
    <name type="scientific">Xenoophorus captivus</name>
    <dbReference type="NCBI Taxonomy" id="1517983"/>
    <lineage>
        <taxon>Eukaryota</taxon>
        <taxon>Metazoa</taxon>
        <taxon>Chordata</taxon>
        <taxon>Craniata</taxon>
        <taxon>Vertebrata</taxon>
        <taxon>Euteleostomi</taxon>
        <taxon>Actinopterygii</taxon>
        <taxon>Neopterygii</taxon>
        <taxon>Teleostei</taxon>
        <taxon>Neoteleostei</taxon>
        <taxon>Acanthomorphata</taxon>
        <taxon>Ovalentaria</taxon>
        <taxon>Atherinomorphae</taxon>
        <taxon>Cyprinodontiformes</taxon>
        <taxon>Goodeidae</taxon>
        <taxon>Xenoophorus</taxon>
    </lineage>
</organism>
<feature type="compositionally biased region" description="Polar residues" evidence="2">
    <location>
        <begin position="451"/>
        <end position="461"/>
    </location>
</feature>
<evidence type="ECO:0000256" key="1">
    <source>
        <dbReference type="ARBA" id="ARBA00008779"/>
    </source>
</evidence>
<feature type="region of interest" description="Disordered" evidence="2">
    <location>
        <begin position="399"/>
        <end position="461"/>
    </location>
</feature>
<keyword evidence="4" id="KW-1185">Reference proteome</keyword>
<gene>
    <name evidence="3" type="ORF">XENOCAPTIV_029866</name>
</gene>
<feature type="compositionally biased region" description="Low complexity" evidence="2">
    <location>
        <begin position="408"/>
        <end position="428"/>
    </location>
</feature>
<comment type="caution">
    <text evidence="3">The sequence shown here is derived from an EMBL/GenBank/DDBJ whole genome shotgun (WGS) entry which is preliminary data.</text>
</comment>
<comment type="similarity">
    <text evidence="1">Belongs to the sulfatase family.</text>
</comment>
<feature type="region of interest" description="Disordered" evidence="2">
    <location>
        <begin position="239"/>
        <end position="299"/>
    </location>
</feature>
<evidence type="ECO:0000256" key="2">
    <source>
        <dbReference type="SAM" id="MobiDB-lite"/>
    </source>
</evidence>